<dbReference type="InterPro" id="IPR016087">
    <property type="entry name" value="Chalcone_isomerase"/>
</dbReference>
<dbReference type="PANTHER" id="PTHR47588">
    <property type="entry name" value="CHALCONE--FLAVONONE ISOMERASE 3-RELATED"/>
    <property type="match status" value="1"/>
</dbReference>
<protein>
    <recommendedName>
        <fullName evidence="2">Chalcone-flavonone isomerase family protein</fullName>
    </recommendedName>
</protein>
<dbReference type="PANTHER" id="PTHR47588:SF1">
    <property type="entry name" value="CHALCONE--FLAVANONE ISOMERASE 3-RELATED"/>
    <property type="match status" value="1"/>
</dbReference>
<dbReference type="SMR" id="A0A5P1FFK2"/>
<evidence type="ECO:0000256" key="1">
    <source>
        <dbReference type="ARBA" id="ARBA00007166"/>
    </source>
</evidence>
<feature type="domain" description="Chalcone isomerase" evidence="3">
    <location>
        <begin position="47"/>
        <end position="232"/>
    </location>
</feature>
<dbReference type="Gene3D" id="3.50.70.10">
    <property type="match status" value="1"/>
</dbReference>
<keyword evidence="5" id="KW-1185">Reference proteome</keyword>
<evidence type="ECO:0000313" key="4">
    <source>
        <dbReference type="EMBL" id="ONK77155.1"/>
    </source>
</evidence>
<sequence>MSSGLIDRMKLRVQSHMKKRMHGTTAGVVGSEMVMVGDIPFPLEITTTKPLPLIGRGITDIEIHFLQIKHNAIGIYCDESIADHLGNWKGKKERELISDDCFFDALVSAPVEKYFRVVVIKEIKGAQFGVQIETALRDRLVSADKYEDDEEAELEKIVEFFQTPYFKKGSVVTFYFPENTPTAEMSYVIEEKDEAKIKVGNANVAEMIRRWYLGGSIAVSPSTVQSLAEKFETILSSA</sequence>
<dbReference type="Gene3D" id="1.10.890.20">
    <property type="match status" value="1"/>
</dbReference>
<dbReference type="EMBL" id="CM007382">
    <property type="protein sequence ID" value="ONK77155.1"/>
    <property type="molecule type" value="Genomic_DNA"/>
</dbReference>
<dbReference type="GO" id="GO:0016872">
    <property type="term" value="F:intramolecular lyase activity"/>
    <property type="evidence" value="ECO:0007669"/>
    <property type="project" value="InterPro"/>
</dbReference>
<dbReference type="Pfam" id="PF02431">
    <property type="entry name" value="Chalcone"/>
    <property type="match status" value="1"/>
</dbReference>
<dbReference type="Gramene" id="ONK77155">
    <property type="protein sequence ID" value="ONK77155"/>
    <property type="gene ID" value="A4U43_C02F3660"/>
</dbReference>
<accession>A0A5P1FFK2</accession>
<evidence type="ECO:0000313" key="5">
    <source>
        <dbReference type="Proteomes" id="UP000243459"/>
    </source>
</evidence>
<evidence type="ECO:0000256" key="2">
    <source>
        <dbReference type="RuleBase" id="RU361158"/>
    </source>
</evidence>
<dbReference type="SUPFAM" id="SSF54626">
    <property type="entry name" value="Chalcone isomerase"/>
    <property type="match status" value="1"/>
</dbReference>
<dbReference type="InterPro" id="IPR036298">
    <property type="entry name" value="Chalcone_isomerase_sf"/>
</dbReference>
<name>A0A5P1FFK2_ASPOF</name>
<comment type="similarity">
    <text evidence="1 2">Belongs to the chalcone isomerase family.</text>
</comment>
<dbReference type="InterPro" id="IPR016089">
    <property type="entry name" value="Chalcone_isomerase_bundle_sf"/>
</dbReference>
<organism evidence="4 5">
    <name type="scientific">Asparagus officinalis</name>
    <name type="common">Garden asparagus</name>
    <dbReference type="NCBI Taxonomy" id="4686"/>
    <lineage>
        <taxon>Eukaryota</taxon>
        <taxon>Viridiplantae</taxon>
        <taxon>Streptophyta</taxon>
        <taxon>Embryophyta</taxon>
        <taxon>Tracheophyta</taxon>
        <taxon>Spermatophyta</taxon>
        <taxon>Magnoliopsida</taxon>
        <taxon>Liliopsida</taxon>
        <taxon>Asparagales</taxon>
        <taxon>Asparagaceae</taxon>
        <taxon>Asparagoideae</taxon>
        <taxon>Asparagus</taxon>
    </lineage>
</organism>
<dbReference type="InterPro" id="IPR044191">
    <property type="entry name" value="CHI3-like"/>
</dbReference>
<proteinExistence type="inferred from homology"/>
<dbReference type="AlphaFoldDB" id="A0A5P1FFK2"/>
<gene>
    <name evidence="4" type="ORF">A4U43_C02F3660</name>
</gene>
<dbReference type="OMA" id="IITFHFP"/>
<reference evidence="5" key="1">
    <citation type="journal article" date="2017" name="Nat. Commun.">
        <title>The asparagus genome sheds light on the origin and evolution of a young Y chromosome.</title>
        <authorList>
            <person name="Harkess A."/>
            <person name="Zhou J."/>
            <person name="Xu C."/>
            <person name="Bowers J.E."/>
            <person name="Van der Hulst R."/>
            <person name="Ayyampalayam S."/>
            <person name="Mercati F."/>
            <person name="Riccardi P."/>
            <person name="McKain M.R."/>
            <person name="Kakrana A."/>
            <person name="Tang H."/>
            <person name="Ray J."/>
            <person name="Groenendijk J."/>
            <person name="Arikit S."/>
            <person name="Mathioni S.M."/>
            <person name="Nakano M."/>
            <person name="Shan H."/>
            <person name="Telgmann-Rauber A."/>
            <person name="Kanno A."/>
            <person name="Yue Z."/>
            <person name="Chen H."/>
            <person name="Li W."/>
            <person name="Chen Y."/>
            <person name="Xu X."/>
            <person name="Zhang Y."/>
            <person name="Luo S."/>
            <person name="Chen H."/>
            <person name="Gao J."/>
            <person name="Mao Z."/>
            <person name="Pires J.C."/>
            <person name="Luo M."/>
            <person name="Kudrna D."/>
            <person name="Wing R.A."/>
            <person name="Meyers B.C."/>
            <person name="Yi K."/>
            <person name="Kong H."/>
            <person name="Lavrijsen P."/>
            <person name="Sunseri F."/>
            <person name="Falavigna A."/>
            <person name="Ye Y."/>
            <person name="Leebens-Mack J.H."/>
            <person name="Chen G."/>
        </authorList>
    </citation>
    <scope>NUCLEOTIDE SEQUENCE [LARGE SCALE GENOMIC DNA]</scope>
    <source>
        <strain evidence="5">cv. DH0086</strain>
    </source>
</reference>
<dbReference type="InterPro" id="IPR016088">
    <property type="entry name" value="Chalcone_isomerase_3-sand"/>
</dbReference>
<dbReference type="Proteomes" id="UP000243459">
    <property type="component" value="Chromosome 2"/>
</dbReference>
<evidence type="ECO:0000259" key="3">
    <source>
        <dbReference type="Pfam" id="PF02431"/>
    </source>
</evidence>